<sequence length="67" mass="7544">MTDPDLWARIEAQPLRTAEGQDLAAALAVESSLLPDQIAPTLAEYRRWRYLRSLDPGLVSPPIMPWI</sequence>
<dbReference type="Proteomes" id="UP001193501">
    <property type="component" value="Unassembled WGS sequence"/>
</dbReference>
<comment type="caution">
    <text evidence="1">The sequence shown here is derived from an EMBL/GenBank/DDBJ whole genome shotgun (WGS) entry which is preliminary data.</text>
</comment>
<keyword evidence="2" id="KW-1185">Reference proteome</keyword>
<protein>
    <submittedName>
        <fullName evidence="1">Uncharacterized protein</fullName>
    </submittedName>
</protein>
<reference evidence="1" key="1">
    <citation type="submission" date="2020-01" db="EMBL/GenBank/DDBJ databases">
        <authorList>
            <person name="Chen W.-M."/>
        </authorList>
    </citation>
    <scope>NUCLEOTIDE SEQUENCE</scope>
    <source>
        <strain evidence="1">CYK-10</strain>
    </source>
</reference>
<evidence type="ECO:0000313" key="2">
    <source>
        <dbReference type="Proteomes" id="UP001193501"/>
    </source>
</evidence>
<dbReference type="EMBL" id="JAABNR010000007">
    <property type="protein sequence ID" value="NBZ87738.1"/>
    <property type="molecule type" value="Genomic_DNA"/>
</dbReference>
<proteinExistence type="predicted"/>
<dbReference type="RefSeq" id="WP_168774549.1">
    <property type="nucleotide sequence ID" value="NZ_JAABNR010000007.1"/>
</dbReference>
<name>A0AAE5BVY2_9RHOB</name>
<dbReference type="AlphaFoldDB" id="A0AAE5BVY2"/>
<gene>
    <name evidence="1" type="ORF">GV832_09125</name>
</gene>
<accession>A0AAE5BVY2</accession>
<evidence type="ECO:0000313" key="1">
    <source>
        <dbReference type="EMBL" id="NBZ87738.1"/>
    </source>
</evidence>
<organism evidence="1 2">
    <name type="scientific">Stagnihabitans tardus</name>
    <dbReference type="NCBI Taxonomy" id="2699202"/>
    <lineage>
        <taxon>Bacteria</taxon>
        <taxon>Pseudomonadati</taxon>
        <taxon>Pseudomonadota</taxon>
        <taxon>Alphaproteobacteria</taxon>
        <taxon>Rhodobacterales</taxon>
        <taxon>Paracoccaceae</taxon>
        <taxon>Stagnihabitans</taxon>
    </lineage>
</organism>